<protein>
    <submittedName>
        <fullName evidence="1">Uncharacterized protein</fullName>
    </submittedName>
</protein>
<dbReference type="AlphaFoldDB" id="A0A395JGR8"/>
<accession>A0A395JGR8</accession>
<dbReference type="EMBL" id="QNRT01000017">
    <property type="protein sequence ID" value="RBP46608.1"/>
    <property type="molecule type" value="Genomic_DNA"/>
</dbReference>
<gene>
    <name evidence="1" type="ORF">DFR28_1176</name>
</gene>
<keyword evidence="2" id="KW-1185">Reference proteome</keyword>
<organism evidence="1 2">
    <name type="scientific">Arenicella xantha</name>
    <dbReference type="NCBI Taxonomy" id="644221"/>
    <lineage>
        <taxon>Bacteria</taxon>
        <taxon>Pseudomonadati</taxon>
        <taxon>Pseudomonadota</taxon>
        <taxon>Gammaproteobacteria</taxon>
        <taxon>Arenicellales</taxon>
        <taxon>Arenicellaceae</taxon>
        <taxon>Arenicella</taxon>
    </lineage>
</organism>
<sequence length="136" mass="15855">MLYAKWLYGNEKLSIFDEHALNSCIDSLPDEYSEIVAIQKERLAIVQHHPEWKQVRFYSDNEILKTEGLTKRLPFLDERKLIRIEFLMSDGKKIGCNLHAWNGFICEANYSCSTKNYKSEKPIGIGKITNSWKAIK</sequence>
<name>A0A395JGR8_9GAMM</name>
<proteinExistence type="predicted"/>
<evidence type="ECO:0000313" key="1">
    <source>
        <dbReference type="EMBL" id="RBP46608.1"/>
    </source>
</evidence>
<reference evidence="1 2" key="1">
    <citation type="submission" date="2018-06" db="EMBL/GenBank/DDBJ databases">
        <title>Genomic Encyclopedia of Type Strains, Phase IV (KMG-IV): sequencing the most valuable type-strain genomes for metagenomic binning, comparative biology and taxonomic classification.</title>
        <authorList>
            <person name="Goeker M."/>
        </authorList>
    </citation>
    <scope>NUCLEOTIDE SEQUENCE [LARGE SCALE GENOMIC DNA]</scope>
    <source>
        <strain evidence="1 2">DSM 24032</strain>
    </source>
</reference>
<dbReference type="Proteomes" id="UP000253083">
    <property type="component" value="Unassembled WGS sequence"/>
</dbReference>
<evidence type="ECO:0000313" key="2">
    <source>
        <dbReference type="Proteomes" id="UP000253083"/>
    </source>
</evidence>
<dbReference type="InParanoid" id="A0A395JGR8"/>
<comment type="caution">
    <text evidence="1">The sequence shown here is derived from an EMBL/GenBank/DDBJ whole genome shotgun (WGS) entry which is preliminary data.</text>
</comment>